<keyword evidence="6 8" id="KW-0472">Membrane</keyword>
<feature type="compositionally biased region" description="Polar residues" evidence="7">
    <location>
        <begin position="330"/>
        <end position="346"/>
    </location>
</feature>
<evidence type="ECO:0000256" key="2">
    <source>
        <dbReference type="ARBA" id="ARBA00022692"/>
    </source>
</evidence>
<evidence type="ECO:0000256" key="6">
    <source>
        <dbReference type="ARBA" id="ARBA00023136"/>
    </source>
</evidence>
<dbReference type="InterPro" id="IPR036640">
    <property type="entry name" value="ABC1_TM_sf"/>
</dbReference>
<feature type="transmembrane region" description="Helical" evidence="8">
    <location>
        <begin position="99"/>
        <end position="120"/>
    </location>
</feature>
<dbReference type="SUPFAM" id="SSF90123">
    <property type="entry name" value="ABC transporter transmembrane region"/>
    <property type="match status" value="2"/>
</dbReference>
<feature type="transmembrane region" description="Helical" evidence="8">
    <location>
        <begin position="589"/>
        <end position="613"/>
    </location>
</feature>
<feature type="transmembrane region" description="Helical" evidence="8">
    <location>
        <begin position="486"/>
        <end position="505"/>
    </location>
</feature>
<sequence>MLSQLGQGIQAGQDPATGVSFWCSILLGLGIGSWLANTSFLGLWIVVGELQAGEARQKIHNSFASKRVEWLGSLDDGVEGLHTRIHTQIRELQSATSQVLGFLICDLITACASIGIALYFSWKLALVLLSTLPISSIVLGLIMRNLDSAITSQKQFLQQASTFAAASLRGIDLVRVFTGFDIEKVKYRSALTLASKHFFKQARSTALQMGYVAFWSIAIFVLGFCVEALAGHWLVLSKGKSAAAFLLDLVRNEDWLESFAHRNTPPPQILGDVWLDQVNFAYASNPATNILQNATVHFPAKQITFLIGQSGSATVKDGDGEQLTEKSRSECQNSKADNPVSQRPSMNSVGSMLGTVWQSLGHRDRVALVSAILLCLAAAATTPAFAFCLAQLLSAMWSTTNKREKGLKWALYLIGIAFADGVCTAGGHFLFEKVGQRWIDRLRQDAFSNALEQSSSWFRRPQGAPALLVQCLDRNGQEMRTIMGKIMPILIVVLSIMCISIIWALVICWKLTMVTLAALPVILLAIKMYSTVSSTWEKRCNDSALTSSAVLREVLLNFEFVRAFSLHTYFQEKQSEAVRQGLQMGLKRALFTSPTFGLYQSMTLPLVAMVFYYGTTLASKESSGTTVNEVLQVINLLLFCIGNSFELLNNLPQLTAAKVAAVELLAYARMPKTVSSRGVSAIQLSCPLPIRLRNVDFSPEDSPKVLKGVCLEIQPGSFLAVVGSSGSGKSTLLSLLLGTNIPDGLPEHGIASEFSFNGAPFSVVDVQHLQSMMAYVPQAPFLFPGTIRENIAYGIQSTCPGALQKAVTEASKAAGIHDFIVSLPDGYSTVVGDGGQALSGGQAQRVNIARALARKPRLLVLDEPTSALDPESTSTFREMIGCLMRTGHEECAGMAVVVATHSVEMMQMVDEVVVLEGGRKVEQGRYDDLVARQDHLWRLVNSET</sequence>
<dbReference type="SMART" id="SM00382">
    <property type="entry name" value="AAA"/>
    <property type="match status" value="1"/>
</dbReference>
<name>A0A8E5MGL3_USTVR</name>
<organism evidence="11 12">
    <name type="scientific">Ustilaginoidea virens</name>
    <name type="common">Rice false smut fungus</name>
    <name type="synonym">Villosiclava virens</name>
    <dbReference type="NCBI Taxonomy" id="1159556"/>
    <lineage>
        <taxon>Eukaryota</taxon>
        <taxon>Fungi</taxon>
        <taxon>Dikarya</taxon>
        <taxon>Ascomycota</taxon>
        <taxon>Pezizomycotina</taxon>
        <taxon>Sordariomycetes</taxon>
        <taxon>Hypocreomycetidae</taxon>
        <taxon>Hypocreales</taxon>
        <taxon>Clavicipitaceae</taxon>
        <taxon>Ustilaginoidea</taxon>
    </lineage>
</organism>
<dbReference type="Gene3D" id="3.40.50.300">
    <property type="entry name" value="P-loop containing nucleotide triphosphate hydrolases"/>
    <property type="match status" value="2"/>
</dbReference>
<feature type="transmembrane region" description="Helical" evidence="8">
    <location>
        <begin position="409"/>
        <end position="431"/>
    </location>
</feature>
<feature type="transmembrane region" description="Helical" evidence="8">
    <location>
        <begin position="511"/>
        <end position="529"/>
    </location>
</feature>
<keyword evidence="12" id="KW-1185">Reference proteome</keyword>
<reference evidence="11" key="1">
    <citation type="submission" date="2020-03" db="EMBL/GenBank/DDBJ databases">
        <title>A mixture of massive structural variations and highly conserved coding sequences in Ustilaginoidea virens genome.</title>
        <authorList>
            <person name="Zhang K."/>
            <person name="Zhao Z."/>
            <person name="Zhang Z."/>
            <person name="Li Y."/>
            <person name="Hsiang T."/>
            <person name="Sun W."/>
        </authorList>
    </citation>
    <scope>NUCLEOTIDE SEQUENCE</scope>
    <source>
        <strain evidence="11">UV-8b</strain>
    </source>
</reference>
<evidence type="ECO:0008006" key="13">
    <source>
        <dbReference type="Google" id="ProtNLM"/>
    </source>
</evidence>
<evidence type="ECO:0000256" key="7">
    <source>
        <dbReference type="SAM" id="MobiDB-lite"/>
    </source>
</evidence>
<dbReference type="PANTHER" id="PTHR43394:SF1">
    <property type="entry name" value="ATP-BINDING CASSETTE SUB-FAMILY B MEMBER 10, MITOCHONDRIAL"/>
    <property type="match status" value="1"/>
</dbReference>
<dbReference type="GO" id="GO:0005524">
    <property type="term" value="F:ATP binding"/>
    <property type="evidence" value="ECO:0007669"/>
    <property type="project" value="UniProtKB-KW"/>
</dbReference>
<protein>
    <recommendedName>
        <fullName evidence="13">ABC a-pheromone efflux pump AtrD</fullName>
    </recommendedName>
</protein>
<dbReference type="GeneID" id="66064010"/>
<keyword evidence="4" id="KW-0067">ATP-binding</keyword>
<keyword evidence="5 8" id="KW-1133">Transmembrane helix</keyword>
<dbReference type="InterPro" id="IPR039421">
    <property type="entry name" value="Type_1_exporter"/>
</dbReference>
<dbReference type="CDD" id="cd18577">
    <property type="entry name" value="ABC_6TM_Pgp_ABCB1_D1_like"/>
    <property type="match status" value="1"/>
</dbReference>
<dbReference type="InterPro" id="IPR027417">
    <property type="entry name" value="P-loop_NTPase"/>
</dbReference>
<dbReference type="KEGG" id="uvi:66064010"/>
<dbReference type="RefSeq" id="XP_042996664.1">
    <property type="nucleotide sequence ID" value="XM_043140730.1"/>
</dbReference>
<evidence type="ECO:0000256" key="1">
    <source>
        <dbReference type="ARBA" id="ARBA00004141"/>
    </source>
</evidence>
<dbReference type="InterPro" id="IPR017871">
    <property type="entry name" value="ABC_transporter-like_CS"/>
</dbReference>
<evidence type="ECO:0000259" key="10">
    <source>
        <dbReference type="PROSITE" id="PS50929"/>
    </source>
</evidence>
<feature type="domain" description="ABC transmembrane type-1" evidence="10">
    <location>
        <begin position="1"/>
        <end position="226"/>
    </location>
</feature>
<evidence type="ECO:0000256" key="4">
    <source>
        <dbReference type="ARBA" id="ARBA00022840"/>
    </source>
</evidence>
<dbReference type="PROSITE" id="PS50893">
    <property type="entry name" value="ABC_TRANSPORTER_2"/>
    <property type="match status" value="1"/>
</dbReference>
<accession>A0A8E5MGL3</accession>
<dbReference type="Proteomes" id="UP000027002">
    <property type="component" value="Chromosome 2"/>
</dbReference>
<evidence type="ECO:0000256" key="8">
    <source>
        <dbReference type="SAM" id="Phobius"/>
    </source>
</evidence>
<feature type="transmembrane region" description="Helical" evidence="8">
    <location>
        <begin position="366"/>
        <end position="397"/>
    </location>
</feature>
<dbReference type="Pfam" id="PF00005">
    <property type="entry name" value="ABC_tran"/>
    <property type="match status" value="1"/>
</dbReference>
<feature type="region of interest" description="Disordered" evidence="7">
    <location>
        <begin position="313"/>
        <end position="346"/>
    </location>
</feature>
<dbReference type="AlphaFoldDB" id="A0A8E5MGL3"/>
<keyword evidence="3" id="KW-0547">Nucleotide-binding</keyword>
<feature type="domain" description="ABC transporter" evidence="9">
    <location>
        <begin position="690"/>
        <end position="942"/>
    </location>
</feature>
<dbReference type="InterPro" id="IPR011527">
    <property type="entry name" value="ABC1_TM_dom"/>
</dbReference>
<dbReference type="InterPro" id="IPR003439">
    <property type="entry name" value="ABC_transporter-like_ATP-bd"/>
</dbReference>
<evidence type="ECO:0000256" key="5">
    <source>
        <dbReference type="ARBA" id="ARBA00022989"/>
    </source>
</evidence>
<feature type="transmembrane region" description="Helical" evidence="8">
    <location>
        <begin position="212"/>
        <end position="236"/>
    </location>
</feature>
<dbReference type="EMBL" id="CP072754">
    <property type="protein sequence ID" value="QUC18991.1"/>
    <property type="molecule type" value="Genomic_DNA"/>
</dbReference>
<keyword evidence="2 8" id="KW-0812">Transmembrane</keyword>
<feature type="domain" description="ABC transmembrane type-1" evidence="10">
    <location>
        <begin position="371"/>
        <end position="656"/>
    </location>
</feature>
<dbReference type="GO" id="GO:0016887">
    <property type="term" value="F:ATP hydrolysis activity"/>
    <property type="evidence" value="ECO:0007669"/>
    <property type="project" value="InterPro"/>
</dbReference>
<dbReference type="SUPFAM" id="SSF52540">
    <property type="entry name" value="P-loop containing nucleoside triphosphate hydrolases"/>
    <property type="match status" value="1"/>
</dbReference>
<dbReference type="PROSITE" id="PS50929">
    <property type="entry name" value="ABC_TM1F"/>
    <property type="match status" value="2"/>
</dbReference>
<comment type="subcellular location">
    <subcellularLocation>
        <location evidence="1">Membrane</location>
        <topology evidence="1">Multi-pass membrane protein</topology>
    </subcellularLocation>
</comment>
<dbReference type="OrthoDB" id="6500128at2759"/>
<evidence type="ECO:0000259" key="9">
    <source>
        <dbReference type="PROSITE" id="PS50893"/>
    </source>
</evidence>
<evidence type="ECO:0000313" key="11">
    <source>
        <dbReference type="EMBL" id="QUC18991.1"/>
    </source>
</evidence>
<dbReference type="Gene3D" id="1.20.1560.10">
    <property type="entry name" value="ABC transporter type 1, transmembrane domain"/>
    <property type="match status" value="3"/>
</dbReference>
<evidence type="ECO:0000313" key="12">
    <source>
        <dbReference type="Proteomes" id="UP000027002"/>
    </source>
</evidence>
<dbReference type="PANTHER" id="PTHR43394">
    <property type="entry name" value="ATP-DEPENDENT PERMEASE MDL1, MITOCHONDRIAL"/>
    <property type="match status" value="1"/>
</dbReference>
<evidence type="ECO:0000256" key="3">
    <source>
        <dbReference type="ARBA" id="ARBA00022741"/>
    </source>
</evidence>
<dbReference type="CDD" id="cd18578">
    <property type="entry name" value="ABC_6TM_Pgp_ABCB1_D2_like"/>
    <property type="match status" value="1"/>
</dbReference>
<dbReference type="GO" id="GO:0015421">
    <property type="term" value="F:ABC-type oligopeptide transporter activity"/>
    <property type="evidence" value="ECO:0007669"/>
    <property type="project" value="TreeGrafter"/>
</dbReference>
<feature type="transmembrane region" description="Helical" evidence="8">
    <location>
        <begin position="21"/>
        <end position="47"/>
    </location>
</feature>
<dbReference type="GO" id="GO:0005743">
    <property type="term" value="C:mitochondrial inner membrane"/>
    <property type="evidence" value="ECO:0007669"/>
    <property type="project" value="TreeGrafter"/>
</dbReference>
<dbReference type="Pfam" id="PF00664">
    <property type="entry name" value="ABC_membrane"/>
    <property type="match status" value="2"/>
</dbReference>
<dbReference type="InterPro" id="IPR003593">
    <property type="entry name" value="AAA+_ATPase"/>
</dbReference>
<gene>
    <name evidence="11" type="ORF">UV8b_03232</name>
</gene>
<dbReference type="GO" id="GO:0090374">
    <property type="term" value="P:oligopeptide export from mitochondrion"/>
    <property type="evidence" value="ECO:0007669"/>
    <property type="project" value="TreeGrafter"/>
</dbReference>
<proteinExistence type="predicted"/>
<feature type="compositionally biased region" description="Basic and acidic residues" evidence="7">
    <location>
        <begin position="316"/>
        <end position="329"/>
    </location>
</feature>
<dbReference type="PROSITE" id="PS00211">
    <property type="entry name" value="ABC_TRANSPORTER_1"/>
    <property type="match status" value="1"/>
</dbReference>